<comment type="caution">
    <text evidence="3">The sequence shown here is derived from an EMBL/GenBank/DDBJ whole genome shotgun (WGS) entry which is preliminary data.</text>
</comment>
<dbReference type="OrthoDB" id="4158087at2759"/>
<proteinExistence type="predicted"/>
<feature type="region of interest" description="Disordered" evidence="2">
    <location>
        <begin position="50"/>
        <end position="86"/>
    </location>
</feature>
<dbReference type="RefSeq" id="XP_035321202.1">
    <property type="nucleotide sequence ID" value="XM_035469507.1"/>
</dbReference>
<evidence type="ECO:0000313" key="4">
    <source>
        <dbReference type="Proteomes" id="UP000749293"/>
    </source>
</evidence>
<evidence type="ECO:0000256" key="1">
    <source>
        <dbReference type="ARBA" id="ARBA00023242"/>
    </source>
</evidence>
<accession>A0A9P4YTJ5</accession>
<sequence length="532" mass="59375">MVTTTFQFIDQSTVGRDSRRTIRSHVMKGKNTGRVRIPKRPVQPSRVIVRPYHNVPPPVSRKVEKSRNSKSGGDKTRRDDVLGTHPETTAVAVVETKNQQPTLQMQMQMQMQTPTQKLDMWMTRANSTLDPRSPAQVANELSGLASSGDMTPRARGSAIYFLRLVGNSLYPIFFCASSPDPELLVWFQYMLFDEAYFHAFVALSEVCVDLYVGRPRQARSAEFRYHVASALRRINQQLSGANALVDSSLGGVIMMCLLSSACGQPTTAGIHFDGLCRMIELRGGIDVLRHTNEALVEKALRIDVDLCLQLGCATRLHPAQSMEEIVPILRHPALAVPSPLLNAIRNTGDQDVFDIIHDILKVSRLLSSGIASTMLRPSQFQTLITTVFYRLVAVRPLASPPAHVHPVANAIHLALLSYMTTFLVTLGHQSVVRYHLLTRQLKTALSDSVFRASIDPATHLWILVVAGISALHDDQDWLRPRVANTVACFGMTDWKFARRLLAKYPWVIGFHDQSASTFWTNCFSQPLRDDTV</sequence>
<keyword evidence="1" id="KW-0539">Nucleus</keyword>
<dbReference type="Proteomes" id="UP000749293">
    <property type="component" value="Unassembled WGS sequence"/>
</dbReference>
<dbReference type="InterPro" id="IPR021858">
    <property type="entry name" value="Fun_TF"/>
</dbReference>
<dbReference type="GeneID" id="55973765"/>
<dbReference type="PANTHER" id="PTHR37540">
    <property type="entry name" value="TRANSCRIPTION FACTOR (ACR-2), PUTATIVE-RELATED-RELATED"/>
    <property type="match status" value="1"/>
</dbReference>
<evidence type="ECO:0000313" key="3">
    <source>
        <dbReference type="EMBL" id="KAF4122550.1"/>
    </source>
</evidence>
<dbReference type="AlphaFoldDB" id="A0A9P4YTJ5"/>
<evidence type="ECO:0000256" key="2">
    <source>
        <dbReference type="SAM" id="MobiDB-lite"/>
    </source>
</evidence>
<gene>
    <name evidence="3" type="ORF">GMORB2_7542</name>
</gene>
<organism evidence="3 4">
    <name type="scientific">Geosmithia morbida</name>
    <dbReference type="NCBI Taxonomy" id="1094350"/>
    <lineage>
        <taxon>Eukaryota</taxon>
        <taxon>Fungi</taxon>
        <taxon>Dikarya</taxon>
        <taxon>Ascomycota</taxon>
        <taxon>Pezizomycotina</taxon>
        <taxon>Sordariomycetes</taxon>
        <taxon>Hypocreomycetidae</taxon>
        <taxon>Hypocreales</taxon>
        <taxon>Bionectriaceae</taxon>
        <taxon>Geosmithia</taxon>
    </lineage>
</organism>
<keyword evidence="4" id="KW-1185">Reference proteome</keyword>
<reference evidence="3" key="1">
    <citation type="submission" date="2020-03" db="EMBL/GenBank/DDBJ databases">
        <title>Site-based positive gene gene selection in Geosmithia morbida across the United States reveals a broad range of putative effectors and factors for local host and environmental adapation.</title>
        <authorList>
            <person name="Onufrak A."/>
            <person name="Murdoch R.W."/>
            <person name="Gazis R."/>
            <person name="Huff M."/>
            <person name="Staton M."/>
            <person name="Klingeman W."/>
            <person name="Hadziabdic D."/>
        </authorList>
    </citation>
    <scope>NUCLEOTIDE SEQUENCE</scope>
    <source>
        <strain evidence="3">1262</strain>
    </source>
</reference>
<dbReference type="Pfam" id="PF11951">
    <property type="entry name" value="Fungal_trans_2"/>
    <property type="match status" value="1"/>
</dbReference>
<dbReference type="EMBL" id="JAANYQ010000009">
    <property type="protein sequence ID" value="KAF4122550.1"/>
    <property type="molecule type" value="Genomic_DNA"/>
</dbReference>
<feature type="compositionally biased region" description="Basic and acidic residues" evidence="2">
    <location>
        <begin position="61"/>
        <end position="82"/>
    </location>
</feature>
<protein>
    <submittedName>
        <fullName evidence="3">Uncharacterized protein</fullName>
    </submittedName>
</protein>
<dbReference type="PANTHER" id="PTHR37540:SF9">
    <property type="entry name" value="ZN(2)-C6 FUNGAL-TYPE DOMAIN-CONTAINING PROTEIN"/>
    <property type="match status" value="1"/>
</dbReference>
<name>A0A9P4YTJ5_9HYPO</name>